<dbReference type="Proteomes" id="UP000245708">
    <property type="component" value="Unassembled WGS sequence"/>
</dbReference>
<dbReference type="RefSeq" id="WP_109667650.1">
    <property type="nucleotide sequence ID" value="NZ_QGGW01000004.1"/>
</dbReference>
<keyword evidence="1" id="KW-1133">Transmembrane helix</keyword>
<name>A0A316GH74_9RHOB</name>
<organism evidence="2 3">
    <name type="scientific">Roseicyclus mahoneyensis</name>
    <dbReference type="NCBI Taxonomy" id="164332"/>
    <lineage>
        <taxon>Bacteria</taxon>
        <taxon>Pseudomonadati</taxon>
        <taxon>Pseudomonadota</taxon>
        <taxon>Alphaproteobacteria</taxon>
        <taxon>Rhodobacterales</taxon>
        <taxon>Roseobacteraceae</taxon>
        <taxon>Roseicyclus</taxon>
    </lineage>
</organism>
<dbReference type="EMBL" id="QGGW01000004">
    <property type="protein sequence ID" value="PWK60406.1"/>
    <property type="molecule type" value="Genomic_DNA"/>
</dbReference>
<protein>
    <submittedName>
        <fullName evidence="2">Uncharacterized protein</fullName>
    </submittedName>
</protein>
<evidence type="ECO:0000313" key="2">
    <source>
        <dbReference type="EMBL" id="PWK60406.1"/>
    </source>
</evidence>
<dbReference type="AlphaFoldDB" id="A0A316GH74"/>
<keyword evidence="1" id="KW-0472">Membrane</keyword>
<feature type="transmembrane region" description="Helical" evidence="1">
    <location>
        <begin position="21"/>
        <end position="40"/>
    </location>
</feature>
<comment type="caution">
    <text evidence="2">The sequence shown here is derived from an EMBL/GenBank/DDBJ whole genome shotgun (WGS) entry which is preliminary data.</text>
</comment>
<feature type="transmembrane region" description="Helical" evidence="1">
    <location>
        <begin position="46"/>
        <end position="64"/>
    </location>
</feature>
<proteinExistence type="predicted"/>
<evidence type="ECO:0000313" key="3">
    <source>
        <dbReference type="Proteomes" id="UP000245708"/>
    </source>
</evidence>
<keyword evidence="1" id="KW-0812">Transmembrane</keyword>
<sequence>MTRDSDQDSDSRTRLTTGAMISTLCFAGAGLALADAAAQAEGLRAAGLWLTAVASGAGALRFQIARVVGWFRKSA</sequence>
<gene>
    <name evidence="2" type="ORF">C7455_10442</name>
</gene>
<evidence type="ECO:0000256" key="1">
    <source>
        <dbReference type="SAM" id="Phobius"/>
    </source>
</evidence>
<reference evidence="2 3" key="1">
    <citation type="submission" date="2018-05" db="EMBL/GenBank/DDBJ databases">
        <title>Genomic Encyclopedia of Type Strains, Phase IV (KMG-IV): sequencing the most valuable type-strain genomes for metagenomic binning, comparative biology and taxonomic classification.</title>
        <authorList>
            <person name="Goeker M."/>
        </authorList>
    </citation>
    <scope>NUCLEOTIDE SEQUENCE [LARGE SCALE GENOMIC DNA]</scope>
    <source>
        <strain evidence="2 3">DSM 16097</strain>
    </source>
</reference>
<accession>A0A316GH74</accession>
<keyword evidence="3" id="KW-1185">Reference proteome</keyword>